<accession>A0A3N4HD11</accession>
<keyword evidence="4 6" id="KW-1133">Transmembrane helix</keyword>
<dbReference type="AlphaFoldDB" id="A0A3N4HD11"/>
<evidence type="ECO:0000256" key="3">
    <source>
        <dbReference type="ARBA" id="ARBA00022692"/>
    </source>
</evidence>
<comment type="similarity">
    <text evidence="2">Belongs to the membrane magnesium transporter (TC 1.A.67) family.</text>
</comment>
<gene>
    <name evidence="7" type="ORF">BJ508DRAFT_419592</name>
</gene>
<dbReference type="InterPro" id="IPR018937">
    <property type="entry name" value="MMgT"/>
</dbReference>
<reference evidence="7 8" key="1">
    <citation type="journal article" date="2018" name="Nat. Ecol. Evol.">
        <title>Pezizomycetes genomes reveal the molecular basis of ectomycorrhizal truffle lifestyle.</title>
        <authorList>
            <person name="Murat C."/>
            <person name="Payen T."/>
            <person name="Noel B."/>
            <person name="Kuo A."/>
            <person name="Morin E."/>
            <person name="Chen J."/>
            <person name="Kohler A."/>
            <person name="Krizsan K."/>
            <person name="Balestrini R."/>
            <person name="Da Silva C."/>
            <person name="Montanini B."/>
            <person name="Hainaut M."/>
            <person name="Levati E."/>
            <person name="Barry K.W."/>
            <person name="Belfiori B."/>
            <person name="Cichocki N."/>
            <person name="Clum A."/>
            <person name="Dockter R.B."/>
            <person name="Fauchery L."/>
            <person name="Guy J."/>
            <person name="Iotti M."/>
            <person name="Le Tacon F."/>
            <person name="Lindquist E.A."/>
            <person name="Lipzen A."/>
            <person name="Malagnac F."/>
            <person name="Mello A."/>
            <person name="Molinier V."/>
            <person name="Miyauchi S."/>
            <person name="Poulain J."/>
            <person name="Riccioni C."/>
            <person name="Rubini A."/>
            <person name="Sitrit Y."/>
            <person name="Splivallo R."/>
            <person name="Traeger S."/>
            <person name="Wang M."/>
            <person name="Zifcakova L."/>
            <person name="Wipf D."/>
            <person name="Zambonelli A."/>
            <person name="Paolocci F."/>
            <person name="Nowrousian M."/>
            <person name="Ottonello S."/>
            <person name="Baldrian P."/>
            <person name="Spatafora J.W."/>
            <person name="Henrissat B."/>
            <person name="Nagy L.G."/>
            <person name="Aury J.M."/>
            <person name="Wincker P."/>
            <person name="Grigoriev I.V."/>
            <person name="Bonfante P."/>
            <person name="Martin F.M."/>
        </authorList>
    </citation>
    <scope>NUCLEOTIDE SEQUENCE [LARGE SCALE GENOMIC DNA]</scope>
    <source>
        <strain evidence="7 8">RN42</strain>
    </source>
</reference>
<evidence type="ECO:0000313" key="8">
    <source>
        <dbReference type="Proteomes" id="UP000275078"/>
    </source>
</evidence>
<protein>
    <submittedName>
        <fullName evidence="7">Uncharacterized protein</fullName>
    </submittedName>
</protein>
<evidence type="ECO:0000256" key="4">
    <source>
        <dbReference type="ARBA" id="ARBA00022989"/>
    </source>
</evidence>
<proteinExistence type="inferred from homology"/>
<dbReference type="EMBL" id="ML119873">
    <property type="protein sequence ID" value="RPA72203.1"/>
    <property type="molecule type" value="Genomic_DNA"/>
</dbReference>
<evidence type="ECO:0000313" key="7">
    <source>
        <dbReference type="EMBL" id="RPA72203.1"/>
    </source>
</evidence>
<evidence type="ECO:0000256" key="5">
    <source>
        <dbReference type="ARBA" id="ARBA00023136"/>
    </source>
</evidence>
<comment type="subcellular location">
    <subcellularLocation>
        <location evidence="1">Endomembrane system</location>
        <topology evidence="1">Multi-pass membrane protein</topology>
    </subcellularLocation>
</comment>
<name>A0A3N4HD11_ASCIM</name>
<sequence length="124" mass="13421">MGLSATPILVISGLTFLHSIYSTYEHHLLHPSTSASLPLDILLPLLISSITFLATFIFGTERFPVREVEVGKAFGAKEREGGGVHGGVRGGACLWNGLEGGRGAFEDFRTSRVKVEAYRRETSS</sequence>
<keyword evidence="5 6" id="KW-0472">Membrane</keyword>
<keyword evidence="3 6" id="KW-0812">Transmembrane</keyword>
<evidence type="ECO:0000256" key="6">
    <source>
        <dbReference type="SAM" id="Phobius"/>
    </source>
</evidence>
<dbReference type="Proteomes" id="UP000275078">
    <property type="component" value="Unassembled WGS sequence"/>
</dbReference>
<feature type="transmembrane region" description="Helical" evidence="6">
    <location>
        <begin position="35"/>
        <end position="58"/>
    </location>
</feature>
<organism evidence="7 8">
    <name type="scientific">Ascobolus immersus RN42</name>
    <dbReference type="NCBI Taxonomy" id="1160509"/>
    <lineage>
        <taxon>Eukaryota</taxon>
        <taxon>Fungi</taxon>
        <taxon>Dikarya</taxon>
        <taxon>Ascomycota</taxon>
        <taxon>Pezizomycotina</taxon>
        <taxon>Pezizomycetes</taxon>
        <taxon>Pezizales</taxon>
        <taxon>Ascobolaceae</taxon>
        <taxon>Ascobolus</taxon>
    </lineage>
</organism>
<evidence type="ECO:0000256" key="1">
    <source>
        <dbReference type="ARBA" id="ARBA00004127"/>
    </source>
</evidence>
<evidence type="ECO:0000256" key="2">
    <source>
        <dbReference type="ARBA" id="ARBA00006109"/>
    </source>
</evidence>
<dbReference type="GO" id="GO:0012505">
    <property type="term" value="C:endomembrane system"/>
    <property type="evidence" value="ECO:0007669"/>
    <property type="project" value="UniProtKB-SubCell"/>
</dbReference>
<keyword evidence="8" id="KW-1185">Reference proteome</keyword>
<dbReference type="Pfam" id="PF10270">
    <property type="entry name" value="MMgT"/>
    <property type="match status" value="1"/>
</dbReference>